<protein>
    <recommendedName>
        <fullName evidence="3">DUF4371 domain-containing protein</fullName>
    </recommendedName>
</protein>
<dbReference type="Proteomes" id="UP001108240">
    <property type="component" value="Unplaced"/>
</dbReference>
<reference evidence="1" key="2">
    <citation type="submission" date="2025-09" db="UniProtKB">
        <authorList>
            <consortium name="Ensembl"/>
        </authorList>
    </citation>
    <scope>IDENTIFICATION</scope>
</reference>
<evidence type="ECO:0000313" key="1">
    <source>
        <dbReference type="Ensembl" id="ENSCCRP00000150598.1"/>
    </source>
</evidence>
<dbReference type="InterPro" id="IPR012337">
    <property type="entry name" value="RNaseH-like_sf"/>
</dbReference>
<evidence type="ECO:0000313" key="2">
    <source>
        <dbReference type="Proteomes" id="UP001108240"/>
    </source>
</evidence>
<sequence>MSHHQSRHNRHLNSKHPGCVEKPKEYFLRKKDGLQAQQKVITSLSTQSKVTLKASYMVAARVARSKKAFTIAEELILPSAVDMCRELLGDAAATKIQSIPLSDDTVARRIVDMSDDIECQLVERIKASPYFAIQLDESTDISNSALLLVFVRYCMDSNLCEDLLFCKELPTRTAADNVMHCLNEYFTEKGLDWKYCSGICTDGAAAMTGKHRGVVKQIQERAPEAKWTHCFLHRESLATKHMSPELHEVMNIAVKTVNYIKKNALNSRCFAALCERLDADHLQLLYHSEIRWLSRGCVLNRLFELRKEVHTFLEEQRSPLAEHYTDDQFCAKLAYLSDIFDQLNQLNVSMQGRNSTVFLVSDKIEGFKKKLILWNRRHLSQLSQKFADDFQDDPRHGNLWILDPFSVDPASEDMALSTVLENELMELSADSSLKLKLTQVDLASFWLLAASEYPSLSKRAIKFLLPFTTTYLCESGFSTVTITKSKARSKLKATLNATLRVSLSPISPRLDLIISKKQAQVSH</sequence>
<keyword evidence="2" id="KW-1185">Reference proteome</keyword>
<dbReference type="OMA" id="FTLRNYY"/>
<dbReference type="GeneTree" id="ENSGT00940000160807"/>
<proteinExistence type="predicted"/>
<dbReference type="PANTHER" id="PTHR45913:SF19">
    <property type="entry name" value="LOW QUALITY PROTEIN: ZINC FINGER BED DOMAIN-CONTAINING PROTEIN 5-LIKE"/>
    <property type="match status" value="1"/>
</dbReference>
<organism evidence="1 2">
    <name type="scientific">Cyprinus carpio carpio</name>
    <dbReference type="NCBI Taxonomy" id="630221"/>
    <lineage>
        <taxon>Eukaryota</taxon>
        <taxon>Metazoa</taxon>
        <taxon>Chordata</taxon>
        <taxon>Craniata</taxon>
        <taxon>Vertebrata</taxon>
        <taxon>Euteleostomi</taxon>
        <taxon>Actinopterygii</taxon>
        <taxon>Neopterygii</taxon>
        <taxon>Teleostei</taxon>
        <taxon>Ostariophysi</taxon>
        <taxon>Cypriniformes</taxon>
        <taxon>Cyprinidae</taxon>
        <taxon>Cyprininae</taxon>
        <taxon>Cyprinus</taxon>
    </lineage>
</organism>
<reference evidence="1" key="1">
    <citation type="submission" date="2025-08" db="UniProtKB">
        <authorList>
            <consortium name="Ensembl"/>
        </authorList>
    </citation>
    <scope>IDENTIFICATION</scope>
</reference>
<dbReference type="AlphaFoldDB" id="A0A9J8B1F0"/>
<name>A0A9J8B1F0_CYPCA</name>
<dbReference type="PANTHER" id="PTHR45913">
    <property type="entry name" value="EPM2A-INTERACTING PROTEIN 1"/>
    <property type="match status" value="1"/>
</dbReference>
<dbReference type="Ensembl" id="ENSCCRT00000177307.1">
    <property type="protein sequence ID" value="ENSCCRP00000150598.1"/>
    <property type="gene ID" value="ENSCCRG00000065771.1"/>
</dbReference>
<evidence type="ECO:0008006" key="3">
    <source>
        <dbReference type="Google" id="ProtNLM"/>
    </source>
</evidence>
<dbReference type="SUPFAM" id="SSF53098">
    <property type="entry name" value="Ribonuclease H-like"/>
    <property type="match status" value="1"/>
</dbReference>
<accession>A0A9J8B1F0</accession>